<accession>A0A139P3X8</accession>
<evidence type="ECO:0000313" key="1">
    <source>
        <dbReference type="EMBL" id="KXT83030.1"/>
    </source>
</evidence>
<organism evidence="1 2">
    <name type="scientific">Streptococcus oralis</name>
    <dbReference type="NCBI Taxonomy" id="1303"/>
    <lineage>
        <taxon>Bacteria</taxon>
        <taxon>Bacillati</taxon>
        <taxon>Bacillota</taxon>
        <taxon>Bacilli</taxon>
        <taxon>Lactobacillales</taxon>
        <taxon>Streptococcaceae</taxon>
        <taxon>Streptococcus</taxon>
    </lineage>
</organism>
<evidence type="ECO:0000313" key="2">
    <source>
        <dbReference type="Proteomes" id="UP000070497"/>
    </source>
</evidence>
<dbReference type="Proteomes" id="UP000070497">
    <property type="component" value="Unassembled WGS sequence"/>
</dbReference>
<reference evidence="1 2" key="1">
    <citation type="submission" date="2016-01" db="EMBL/GenBank/DDBJ databases">
        <title>Highly variable Streptococcus oralis are common among viridans streptococci isolated from primates.</title>
        <authorList>
            <person name="Denapaite D."/>
            <person name="Rieger M."/>
            <person name="Koendgen S."/>
            <person name="Brueckner R."/>
            <person name="Ochigava I."/>
            <person name="Kappeler P."/>
            <person name="Maetz-Rensing K."/>
            <person name="Leendertz F."/>
            <person name="Hakenbeck R."/>
        </authorList>
    </citation>
    <scope>NUCLEOTIDE SEQUENCE [LARGE SCALE GENOMIC DNA]</scope>
    <source>
        <strain evidence="1 2">DD14</strain>
    </source>
</reference>
<dbReference type="PATRIC" id="fig|1303.77.peg.777"/>
<dbReference type="RefSeq" id="WP_061418318.1">
    <property type="nucleotide sequence ID" value="NZ_KQ969337.1"/>
</dbReference>
<protein>
    <submittedName>
        <fullName evidence="1">Uncharacterized protein</fullName>
    </submittedName>
</protein>
<comment type="caution">
    <text evidence="1">The sequence shown here is derived from an EMBL/GenBank/DDBJ whole genome shotgun (WGS) entry which is preliminary data.</text>
</comment>
<proteinExistence type="predicted"/>
<dbReference type="EMBL" id="LQRI01000116">
    <property type="protein sequence ID" value="KXT83030.1"/>
    <property type="molecule type" value="Genomic_DNA"/>
</dbReference>
<dbReference type="AlphaFoldDB" id="A0A139P3X8"/>
<name>A0A139P3X8_STROR</name>
<gene>
    <name evidence="1" type="ORF">SORDD14_00684</name>
</gene>
<sequence>MLAPLNEYYTDEEYEFALRQMYRMMERNRIYAMAAVILKEKDSLQTDYKEKIRKSAVETKAVIERVKAQMDTAIKGQVKKKLEEVTVEKLSQYDSIC</sequence>